<sequence>MAAEQLVEVWRGDILECTHAGHAVVCNAAGEIVESWGDPDTVILPRSSAKMLQALSWVETGAADRAGLTDAHLAVACASHEGEAIHTDLVRRWLGDLGMSEGDLRCGVQSPWNRDLRNEMIREDAPLCQIHNNCSGKHAGFLTAMGTFGGDAEYTEVDHPVQQAVKANFEEVTELASPGFGVDGCSAPNYATTVKGMAHAMAKFANASEDGDARERGMARLTRAMASHPALVAGTGRACTELMEAAGGRIALKFGAEANYVAILPEQGLGISLKITDGATRGCEAVIAALLVRLGVLEADHPAVQKRMNVPMFSRRGIPAGRVVPVAGLR</sequence>
<gene>
    <name evidence="1" type="ORF">GCM10011517_20750</name>
</gene>
<dbReference type="PANTHER" id="PTHR42110:SF1">
    <property type="entry name" value="L-ASPARAGINASE, PUTATIVE (AFU_ORTHOLOGUE AFUA_3G11890)-RELATED"/>
    <property type="match status" value="1"/>
</dbReference>
<dbReference type="OrthoDB" id="9780674at2"/>
<accession>A0A917AJ39</accession>
<proteinExistence type="predicted"/>
<dbReference type="Proteomes" id="UP000606730">
    <property type="component" value="Unassembled WGS sequence"/>
</dbReference>
<keyword evidence="2" id="KW-1185">Reference proteome</keyword>
<dbReference type="InterPro" id="IPR010349">
    <property type="entry name" value="Asparaginase_II"/>
</dbReference>
<protein>
    <recommendedName>
        <fullName evidence="3">Asparaginase</fullName>
    </recommendedName>
</protein>
<dbReference type="Pfam" id="PF06089">
    <property type="entry name" value="Asparaginase_II"/>
    <property type="match status" value="1"/>
</dbReference>
<dbReference type="PANTHER" id="PTHR42110">
    <property type="entry name" value="L-ASPARAGINASE, PUTATIVE (AFU_ORTHOLOGUE AFUA_3G11890)-RELATED"/>
    <property type="match status" value="1"/>
</dbReference>
<comment type="caution">
    <text evidence="1">The sequence shown here is derived from an EMBL/GenBank/DDBJ whole genome shotgun (WGS) entry which is preliminary data.</text>
</comment>
<reference evidence="1" key="2">
    <citation type="submission" date="2020-09" db="EMBL/GenBank/DDBJ databases">
        <authorList>
            <person name="Sun Q."/>
            <person name="Zhou Y."/>
        </authorList>
    </citation>
    <scope>NUCLEOTIDE SEQUENCE</scope>
    <source>
        <strain evidence="1">CGMCC 1.16012</strain>
    </source>
</reference>
<evidence type="ECO:0000313" key="1">
    <source>
        <dbReference type="EMBL" id="GGE52816.1"/>
    </source>
</evidence>
<evidence type="ECO:0000313" key="2">
    <source>
        <dbReference type="Proteomes" id="UP000606730"/>
    </source>
</evidence>
<organism evidence="1 2">
    <name type="scientific">Actibacterium pelagium</name>
    <dbReference type="NCBI Taxonomy" id="2029103"/>
    <lineage>
        <taxon>Bacteria</taxon>
        <taxon>Pseudomonadati</taxon>
        <taxon>Pseudomonadota</taxon>
        <taxon>Alphaproteobacteria</taxon>
        <taxon>Rhodobacterales</taxon>
        <taxon>Roseobacteraceae</taxon>
        <taxon>Actibacterium</taxon>
    </lineage>
</organism>
<dbReference type="EMBL" id="BMKN01000002">
    <property type="protein sequence ID" value="GGE52816.1"/>
    <property type="molecule type" value="Genomic_DNA"/>
</dbReference>
<name>A0A917AJ39_9RHOB</name>
<dbReference type="RefSeq" id="WP_095594013.1">
    <property type="nucleotide sequence ID" value="NZ_BMKN01000002.1"/>
</dbReference>
<evidence type="ECO:0008006" key="3">
    <source>
        <dbReference type="Google" id="ProtNLM"/>
    </source>
</evidence>
<dbReference type="AlphaFoldDB" id="A0A917AJ39"/>
<reference evidence="1" key="1">
    <citation type="journal article" date="2014" name="Int. J. Syst. Evol. Microbiol.">
        <title>Complete genome sequence of Corynebacterium casei LMG S-19264T (=DSM 44701T), isolated from a smear-ripened cheese.</title>
        <authorList>
            <consortium name="US DOE Joint Genome Institute (JGI-PGF)"/>
            <person name="Walter F."/>
            <person name="Albersmeier A."/>
            <person name="Kalinowski J."/>
            <person name="Ruckert C."/>
        </authorList>
    </citation>
    <scope>NUCLEOTIDE SEQUENCE</scope>
    <source>
        <strain evidence="1">CGMCC 1.16012</strain>
    </source>
</reference>